<organism evidence="1 2">
    <name type="scientific">Clarias magur</name>
    <name type="common">Asian catfish</name>
    <name type="synonym">Macropteronotus magur</name>
    <dbReference type="NCBI Taxonomy" id="1594786"/>
    <lineage>
        <taxon>Eukaryota</taxon>
        <taxon>Metazoa</taxon>
        <taxon>Chordata</taxon>
        <taxon>Craniata</taxon>
        <taxon>Vertebrata</taxon>
        <taxon>Euteleostomi</taxon>
        <taxon>Actinopterygii</taxon>
        <taxon>Neopterygii</taxon>
        <taxon>Teleostei</taxon>
        <taxon>Ostariophysi</taxon>
        <taxon>Siluriformes</taxon>
        <taxon>Clariidae</taxon>
        <taxon>Clarias</taxon>
    </lineage>
</organism>
<keyword evidence="2" id="KW-1185">Reference proteome</keyword>
<reference evidence="1" key="1">
    <citation type="submission" date="2020-07" db="EMBL/GenBank/DDBJ databases">
        <title>Clarias magur genome sequencing, assembly and annotation.</title>
        <authorList>
            <person name="Kushwaha B."/>
            <person name="Kumar R."/>
            <person name="Das P."/>
            <person name="Joshi C.G."/>
            <person name="Kumar D."/>
            <person name="Nagpure N.S."/>
            <person name="Pandey M."/>
            <person name="Agarwal S."/>
            <person name="Srivastava S."/>
            <person name="Singh M."/>
            <person name="Sahoo L."/>
            <person name="Jayasankar P."/>
            <person name="Meher P.K."/>
            <person name="Koringa P.G."/>
            <person name="Iquebal M.A."/>
            <person name="Das S.P."/>
            <person name="Bit A."/>
            <person name="Patnaik S."/>
            <person name="Patel N."/>
            <person name="Shah T.M."/>
            <person name="Hinsu A."/>
            <person name="Jena J.K."/>
        </authorList>
    </citation>
    <scope>NUCLEOTIDE SEQUENCE</scope>
    <source>
        <strain evidence="1">CIFAMagur01</strain>
        <tissue evidence="1">Testis</tissue>
    </source>
</reference>
<dbReference type="Proteomes" id="UP000727407">
    <property type="component" value="Unassembled WGS sequence"/>
</dbReference>
<gene>
    <name evidence="1" type="ORF">DAT39_021822</name>
</gene>
<dbReference type="EMBL" id="QNUK01000982">
    <property type="protein sequence ID" value="KAF5888446.1"/>
    <property type="molecule type" value="Genomic_DNA"/>
</dbReference>
<proteinExistence type="predicted"/>
<dbReference type="AlphaFoldDB" id="A0A8J4TCD1"/>
<name>A0A8J4TCD1_CLAMG</name>
<feature type="non-terminal residue" evidence="1">
    <location>
        <position position="1"/>
    </location>
</feature>
<comment type="caution">
    <text evidence="1">The sequence shown here is derived from an EMBL/GenBank/DDBJ whole genome shotgun (WGS) entry which is preliminary data.</text>
</comment>
<accession>A0A8J4TCD1</accession>
<evidence type="ECO:0000313" key="2">
    <source>
        <dbReference type="Proteomes" id="UP000727407"/>
    </source>
</evidence>
<protein>
    <submittedName>
        <fullName evidence="1">Uncharacterized protein</fullName>
    </submittedName>
</protein>
<feature type="non-terminal residue" evidence="1">
    <location>
        <position position="54"/>
    </location>
</feature>
<evidence type="ECO:0000313" key="1">
    <source>
        <dbReference type="EMBL" id="KAF5888446.1"/>
    </source>
</evidence>
<sequence>VDFCTVPLIAAVTSSPRPPPPATVPSLTLTSFPPSPVRTCSSPVGRALSLVLKR</sequence>